<protein>
    <submittedName>
        <fullName evidence="1">Uncharacterized protein</fullName>
    </submittedName>
</protein>
<evidence type="ECO:0000313" key="2">
    <source>
        <dbReference type="Proteomes" id="UP000824469"/>
    </source>
</evidence>
<sequence length="175" mass="19526">MENMDVSSPANEDTIPEVLLGLKNAYPNSLDLSGHNFLSNSVTEGKKANFEVDIVVYKVNTTKHPLDDYMEVNGSAVVGINVDQVDIATAEDSCIDTTELLQSVIGNINKTFTIIKNWKAYLDGTWDHLQNGCKKLITVVNNLTGNTTHTSMHEVHYTMDEMVQRWISEVEVVHE</sequence>
<dbReference type="AlphaFoldDB" id="A0AA38F459"/>
<name>A0AA38F459_TAXCH</name>
<proteinExistence type="predicted"/>
<accession>A0AA38F459</accession>
<dbReference type="EMBL" id="JAHRHJ020003813">
    <property type="protein sequence ID" value="KAH9288355.1"/>
    <property type="molecule type" value="Genomic_DNA"/>
</dbReference>
<organism evidence="1 2">
    <name type="scientific">Taxus chinensis</name>
    <name type="common">Chinese yew</name>
    <name type="synonym">Taxus wallichiana var. chinensis</name>
    <dbReference type="NCBI Taxonomy" id="29808"/>
    <lineage>
        <taxon>Eukaryota</taxon>
        <taxon>Viridiplantae</taxon>
        <taxon>Streptophyta</taxon>
        <taxon>Embryophyta</taxon>
        <taxon>Tracheophyta</taxon>
        <taxon>Spermatophyta</taxon>
        <taxon>Pinopsida</taxon>
        <taxon>Pinidae</taxon>
        <taxon>Conifers II</taxon>
        <taxon>Cupressales</taxon>
        <taxon>Taxaceae</taxon>
        <taxon>Taxus</taxon>
    </lineage>
</organism>
<reference evidence="1 2" key="1">
    <citation type="journal article" date="2021" name="Nat. Plants">
        <title>The Taxus genome provides insights into paclitaxel biosynthesis.</title>
        <authorList>
            <person name="Xiong X."/>
            <person name="Gou J."/>
            <person name="Liao Q."/>
            <person name="Li Y."/>
            <person name="Zhou Q."/>
            <person name="Bi G."/>
            <person name="Li C."/>
            <person name="Du R."/>
            <person name="Wang X."/>
            <person name="Sun T."/>
            <person name="Guo L."/>
            <person name="Liang H."/>
            <person name="Lu P."/>
            <person name="Wu Y."/>
            <person name="Zhang Z."/>
            <person name="Ro D.K."/>
            <person name="Shang Y."/>
            <person name="Huang S."/>
            <person name="Yan J."/>
        </authorList>
    </citation>
    <scope>NUCLEOTIDE SEQUENCE [LARGE SCALE GENOMIC DNA]</scope>
    <source>
        <strain evidence="1">Ta-2019</strain>
    </source>
</reference>
<keyword evidence="2" id="KW-1185">Reference proteome</keyword>
<comment type="caution">
    <text evidence="1">The sequence shown here is derived from an EMBL/GenBank/DDBJ whole genome shotgun (WGS) entry which is preliminary data.</text>
</comment>
<dbReference type="Proteomes" id="UP000824469">
    <property type="component" value="Unassembled WGS sequence"/>
</dbReference>
<gene>
    <name evidence="1" type="ORF">KI387_032472</name>
</gene>
<evidence type="ECO:0000313" key="1">
    <source>
        <dbReference type="EMBL" id="KAH9288355.1"/>
    </source>
</evidence>